<keyword evidence="4" id="KW-0732">Signal</keyword>
<comment type="caution">
    <text evidence="3">Lacks conserved residue(s) required for the propagation of feature annotation.</text>
</comment>
<feature type="signal peptide" evidence="4">
    <location>
        <begin position="1"/>
        <end position="29"/>
    </location>
</feature>
<dbReference type="EMBL" id="CP111014">
    <property type="protein sequence ID" value="WAQ98437.1"/>
    <property type="molecule type" value="Genomic_DNA"/>
</dbReference>
<dbReference type="InterPro" id="IPR035914">
    <property type="entry name" value="Sperma_CUB_dom_sf"/>
</dbReference>
<evidence type="ECO:0000256" key="4">
    <source>
        <dbReference type="SAM" id="SignalP"/>
    </source>
</evidence>
<dbReference type="SMART" id="SM00042">
    <property type="entry name" value="CUB"/>
    <property type="match status" value="3"/>
</dbReference>
<evidence type="ECO:0000256" key="2">
    <source>
        <dbReference type="ARBA" id="ARBA00023157"/>
    </source>
</evidence>
<evidence type="ECO:0000256" key="1">
    <source>
        <dbReference type="ARBA" id="ARBA00022737"/>
    </source>
</evidence>
<dbReference type="PANTHER" id="PTHR24251:SF30">
    <property type="entry name" value="MEMBRANE FRIZZLED-RELATED PROTEIN"/>
    <property type="match status" value="1"/>
</dbReference>
<dbReference type="Gene3D" id="2.60.120.290">
    <property type="entry name" value="Spermadhesin, CUB domain"/>
    <property type="match status" value="3"/>
</dbReference>
<dbReference type="InterPro" id="IPR000859">
    <property type="entry name" value="CUB_dom"/>
</dbReference>
<feature type="domain" description="CUB" evidence="5">
    <location>
        <begin position="180"/>
        <end position="293"/>
    </location>
</feature>
<accession>A0ABY7DL81</accession>
<evidence type="ECO:0000259" key="5">
    <source>
        <dbReference type="PROSITE" id="PS01180"/>
    </source>
</evidence>
<evidence type="ECO:0000313" key="6">
    <source>
        <dbReference type="EMBL" id="WAQ98437.1"/>
    </source>
</evidence>
<name>A0ABY7DL81_MYAAR</name>
<evidence type="ECO:0000256" key="3">
    <source>
        <dbReference type="PROSITE-ProRule" id="PRU00059"/>
    </source>
</evidence>
<protein>
    <submittedName>
        <fullName evidence="6">CUBN-like protein</fullName>
    </submittedName>
</protein>
<proteinExistence type="predicted"/>
<dbReference type="Pfam" id="PF00431">
    <property type="entry name" value="CUB"/>
    <property type="match status" value="3"/>
</dbReference>
<sequence length="500" mass="54917">MSGRMNRWDWCFQISLAILFGSLANTTHGYNETIIAPWGGIDVNSPGFIYGLLYAPNTNYDYLIETSYPYQNVVIDVIDCEMEHDKNDNCLYDKLRIYDGNSSSDPLIAEFCCLDPANLPSFSTTGNTSYLLFTTDGTNEFKGFKIRARSNGATTTTTSTTSTTTNSTSTSFGETLTASCGGTYINSPGFIYGLSYSPNTTYDYLVETSYPNQIVVMEVIDCEMESDKNGDCLYDKLRIYDGISSSDPLIAVFCCADPANLTTFSTTGNTSYLLFTSDGTNQYKGFRILARSKEATTLTTTSTTRIRISSSDPLIAVFCCADPANLTTFSTTGNTSYLLFTSDGTNQYKGFRILARSKEATTLTTTSTTRISYNETLTASWGGTYITSPGYMYGLQYLPNTTYDYLVKASYPGHNVVMEVIDCAMEHDKNGDCLYDKLRIYDGKSSSDPLIAEFCCADPANLPTFSATGNTSYLLFTSDGTNEFKGFEIRARSNGATTTT</sequence>
<organism evidence="6 7">
    <name type="scientific">Mya arenaria</name>
    <name type="common">Soft-shell clam</name>
    <dbReference type="NCBI Taxonomy" id="6604"/>
    <lineage>
        <taxon>Eukaryota</taxon>
        <taxon>Metazoa</taxon>
        <taxon>Spiralia</taxon>
        <taxon>Lophotrochozoa</taxon>
        <taxon>Mollusca</taxon>
        <taxon>Bivalvia</taxon>
        <taxon>Autobranchia</taxon>
        <taxon>Heteroconchia</taxon>
        <taxon>Euheterodonta</taxon>
        <taxon>Imparidentia</taxon>
        <taxon>Neoheterodontei</taxon>
        <taxon>Myida</taxon>
        <taxon>Myoidea</taxon>
        <taxon>Myidae</taxon>
        <taxon>Mya</taxon>
    </lineage>
</organism>
<dbReference type="PROSITE" id="PS01180">
    <property type="entry name" value="CUB"/>
    <property type="match status" value="3"/>
</dbReference>
<dbReference type="SUPFAM" id="SSF49854">
    <property type="entry name" value="Spermadhesin, CUB domain"/>
    <property type="match status" value="4"/>
</dbReference>
<feature type="domain" description="CUB" evidence="5">
    <location>
        <begin position="373"/>
        <end position="494"/>
    </location>
</feature>
<dbReference type="PANTHER" id="PTHR24251">
    <property type="entry name" value="OVOCHYMASE-RELATED"/>
    <property type="match status" value="1"/>
</dbReference>
<evidence type="ECO:0000313" key="7">
    <source>
        <dbReference type="Proteomes" id="UP001164746"/>
    </source>
</evidence>
<feature type="chain" id="PRO_5046172744" evidence="4">
    <location>
        <begin position="30"/>
        <end position="500"/>
    </location>
</feature>
<keyword evidence="1" id="KW-0677">Repeat</keyword>
<feature type="domain" description="CUB" evidence="5">
    <location>
        <begin position="38"/>
        <end position="151"/>
    </location>
</feature>
<dbReference type="Proteomes" id="UP001164746">
    <property type="component" value="Chromosome 3"/>
</dbReference>
<gene>
    <name evidence="6" type="ORF">MAR_022810</name>
</gene>
<reference evidence="6" key="1">
    <citation type="submission" date="2022-11" db="EMBL/GenBank/DDBJ databases">
        <title>Centuries of genome instability and evolution in soft-shell clam transmissible cancer (bioRxiv).</title>
        <authorList>
            <person name="Hart S.F.M."/>
            <person name="Yonemitsu M.A."/>
            <person name="Giersch R.M."/>
            <person name="Beal B.F."/>
            <person name="Arriagada G."/>
            <person name="Davis B.W."/>
            <person name="Ostrander E.A."/>
            <person name="Goff S.P."/>
            <person name="Metzger M.J."/>
        </authorList>
    </citation>
    <scope>NUCLEOTIDE SEQUENCE</scope>
    <source>
        <strain evidence="6">MELC-2E11</strain>
        <tissue evidence="6">Siphon/mantle</tissue>
    </source>
</reference>
<dbReference type="CDD" id="cd00041">
    <property type="entry name" value="CUB"/>
    <property type="match status" value="3"/>
</dbReference>
<keyword evidence="2" id="KW-1015">Disulfide bond</keyword>
<keyword evidence="7" id="KW-1185">Reference proteome</keyword>